<accession>A0A6A4HNG5</accession>
<gene>
    <name evidence="1" type="ORF">BT96DRAFT_994657</name>
</gene>
<sequence length="455" mass="51088">MTVCEKHLLPLAFFTPENISLIKWKLNSFKHILVAHNKKKQVLDIKDMQKKIREAGSGPARDEDMLAIQWWTAYNNYYSFEASCYREGQESSCAIFFSNHFQYFPHEICLCLCHYEKETLFVEAKYDNMWTKVRTAYAAASSIPFPVVYANPNPIPAPLPPAYTPNQTQPAHLNTALPHPPSNQPFWSCNKDRGPTPHCVGCGSRDHKLGDKHADHSKHPFTSYNGKELCRTHKMPSHYDNSGYSNVVNIANNCYWNCYGNSNNDNIENIVIPSKEIHKSESHYSDSCHVTSASARTGINAHQPDLCGANGNATHIAKLSSSVLESPIGSSQSSDFFQLCATAQSTSQKALRKILKFTEMLANANITQSTPPGDIPYWNIRDIDGDWQPSYGWTGTKPCSHPYTPEGEYSPPGDSLTPLVSSSLPPLLFLYSLHLPHLPLMSKKLEIFNSLTREF</sequence>
<keyword evidence="2" id="KW-1185">Reference proteome</keyword>
<evidence type="ECO:0000313" key="1">
    <source>
        <dbReference type="EMBL" id="KAE9398594.1"/>
    </source>
</evidence>
<organism evidence="1 2">
    <name type="scientific">Gymnopus androsaceus JB14</name>
    <dbReference type="NCBI Taxonomy" id="1447944"/>
    <lineage>
        <taxon>Eukaryota</taxon>
        <taxon>Fungi</taxon>
        <taxon>Dikarya</taxon>
        <taxon>Basidiomycota</taxon>
        <taxon>Agaricomycotina</taxon>
        <taxon>Agaricomycetes</taxon>
        <taxon>Agaricomycetidae</taxon>
        <taxon>Agaricales</taxon>
        <taxon>Marasmiineae</taxon>
        <taxon>Omphalotaceae</taxon>
        <taxon>Gymnopus</taxon>
    </lineage>
</organism>
<proteinExistence type="predicted"/>
<dbReference type="OrthoDB" id="10680435at2759"/>
<dbReference type="AlphaFoldDB" id="A0A6A4HNG5"/>
<dbReference type="EMBL" id="ML769480">
    <property type="protein sequence ID" value="KAE9398594.1"/>
    <property type="molecule type" value="Genomic_DNA"/>
</dbReference>
<name>A0A6A4HNG5_9AGAR</name>
<reference evidence="1" key="1">
    <citation type="journal article" date="2019" name="Environ. Microbiol.">
        <title>Fungal ecological strategies reflected in gene transcription - a case study of two litter decomposers.</title>
        <authorList>
            <person name="Barbi F."/>
            <person name="Kohler A."/>
            <person name="Barry K."/>
            <person name="Baskaran P."/>
            <person name="Daum C."/>
            <person name="Fauchery L."/>
            <person name="Ihrmark K."/>
            <person name="Kuo A."/>
            <person name="LaButti K."/>
            <person name="Lipzen A."/>
            <person name="Morin E."/>
            <person name="Grigoriev I.V."/>
            <person name="Henrissat B."/>
            <person name="Lindahl B."/>
            <person name="Martin F."/>
        </authorList>
    </citation>
    <scope>NUCLEOTIDE SEQUENCE</scope>
    <source>
        <strain evidence="1">JB14</strain>
    </source>
</reference>
<evidence type="ECO:0000313" key="2">
    <source>
        <dbReference type="Proteomes" id="UP000799118"/>
    </source>
</evidence>
<dbReference type="Proteomes" id="UP000799118">
    <property type="component" value="Unassembled WGS sequence"/>
</dbReference>
<protein>
    <submittedName>
        <fullName evidence="1">Uncharacterized protein</fullName>
    </submittedName>
</protein>